<proteinExistence type="predicted"/>
<accession>A0A1R2CAP9</accession>
<evidence type="ECO:0000313" key="2">
    <source>
        <dbReference type="Proteomes" id="UP000187209"/>
    </source>
</evidence>
<keyword evidence="2" id="KW-1185">Reference proteome</keyword>
<reference evidence="1 2" key="1">
    <citation type="submission" date="2016-11" db="EMBL/GenBank/DDBJ databases">
        <title>The macronuclear genome of Stentor coeruleus: a giant cell with tiny introns.</title>
        <authorList>
            <person name="Slabodnick M."/>
            <person name="Ruby J.G."/>
            <person name="Reiff S.B."/>
            <person name="Swart E.C."/>
            <person name="Gosai S."/>
            <person name="Prabakaran S."/>
            <person name="Witkowska E."/>
            <person name="Larue G.E."/>
            <person name="Fisher S."/>
            <person name="Freeman R.M."/>
            <person name="Gunawardena J."/>
            <person name="Chu W."/>
            <person name="Stover N.A."/>
            <person name="Gregory B.D."/>
            <person name="Nowacki M."/>
            <person name="Derisi J."/>
            <person name="Roy S.W."/>
            <person name="Marshall W.F."/>
            <person name="Sood P."/>
        </authorList>
    </citation>
    <scope>NUCLEOTIDE SEQUENCE [LARGE SCALE GENOMIC DNA]</scope>
    <source>
        <strain evidence="1">WM001</strain>
    </source>
</reference>
<name>A0A1R2CAP9_9CILI</name>
<gene>
    <name evidence="1" type="ORF">SteCoe_12545</name>
</gene>
<sequence length="198" mass="22963">MTSRSKSVAKLNFIELLPKKLSNLNSIHEKFSSRLYGTKILQPLHQFSHTTALIIESDRPPAIYLHTEKSFDKKSQSSPAKRMQKLKEARLFRPRKSIQLDNKKPMTSSYNEISDVKREKTFDIVSQISQAVFKEKENENDDFLMKTTRDFSGKIQSKRKIIKKQAQKLAMGKLNIIKAMGNRPRQSQSSKRIVMHIK</sequence>
<comment type="caution">
    <text evidence="1">The sequence shown here is derived from an EMBL/GenBank/DDBJ whole genome shotgun (WGS) entry which is preliminary data.</text>
</comment>
<organism evidence="1 2">
    <name type="scientific">Stentor coeruleus</name>
    <dbReference type="NCBI Taxonomy" id="5963"/>
    <lineage>
        <taxon>Eukaryota</taxon>
        <taxon>Sar</taxon>
        <taxon>Alveolata</taxon>
        <taxon>Ciliophora</taxon>
        <taxon>Postciliodesmatophora</taxon>
        <taxon>Heterotrichea</taxon>
        <taxon>Heterotrichida</taxon>
        <taxon>Stentoridae</taxon>
        <taxon>Stentor</taxon>
    </lineage>
</organism>
<evidence type="ECO:0000313" key="1">
    <source>
        <dbReference type="EMBL" id="OMJ86040.1"/>
    </source>
</evidence>
<dbReference type="Proteomes" id="UP000187209">
    <property type="component" value="Unassembled WGS sequence"/>
</dbReference>
<dbReference type="AlphaFoldDB" id="A0A1R2CAP9"/>
<dbReference type="EMBL" id="MPUH01000218">
    <property type="protein sequence ID" value="OMJ86040.1"/>
    <property type="molecule type" value="Genomic_DNA"/>
</dbReference>
<protein>
    <submittedName>
        <fullName evidence="1">Uncharacterized protein</fullName>
    </submittedName>
</protein>